<evidence type="ECO:0000256" key="4">
    <source>
        <dbReference type="ARBA" id="ARBA00022801"/>
    </source>
</evidence>
<dbReference type="STRING" id="5353.A0A1Q3DXF1"/>
<keyword evidence="11" id="KW-0067">ATP-binding</keyword>
<keyword evidence="11" id="KW-0347">Helicase</keyword>
<dbReference type="EMBL" id="BDGU01000015">
    <property type="protein sequence ID" value="GAV99619.1"/>
    <property type="molecule type" value="Genomic_DNA"/>
</dbReference>
<keyword evidence="6" id="KW-0460">Magnesium</keyword>
<protein>
    <recommendedName>
        <fullName evidence="8">3'-5' exonuclease</fullName>
    </recommendedName>
    <alternativeName>
        <fullName evidence="9">Werner Syndrome-like exonuclease</fullName>
    </alternativeName>
</protein>
<evidence type="ECO:0000256" key="1">
    <source>
        <dbReference type="ARBA" id="ARBA00004123"/>
    </source>
</evidence>
<name>A0A1Q3DXF1_LENED</name>
<evidence type="ECO:0000256" key="5">
    <source>
        <dbReference type="ARBA" id="ARBA00022839"/>
    </source>
</evidence>
<keyword evidence="11" id="KW-0547">Nucleotide-binding</keyword>
<evidence type="ECO:0000256" key="6">
    <source>
        <dbReference type="ARBA" id="ARBA00022842"/>
    </source>
</evidence>
<dbReference type="InterPro" id="IPR036397">
    <property type="entry name" value="RNaseH_sf"/>
</dbReference>
<dbReference type="SUPFAM" id="SSF53098">
    <property type="entry name" value="Ribonuclease H-like"/>
    <property type="match status" value="1"/>
</dbReference>
<evidence type="ECO:0000313" key="11">
    <source>
        <dbReference type="EMBL" id="GAV99619.1"/>
    </source>
</evidence>
<dbReference type="InterPro" id="IPR051132">
    <property type="entry name" value="3-5_Exonuclease_domain"/>
</dbReference>
<dbReference type="Proteomes" id="UP000188533">
    <property type="component" value="Unassembled WGS sequence"/>
</dbReference>
<keyword evidence="2" id="KW-0540">Nuclease</keyword>
<feature type="domain" description="3'-5' exonuclease" evidence="10">
    <location>
        <begin position="107"/>
        <end position="264"/>
    </location>
</feature>
<accession>A0A1Q3DXF1</accession>
<keyword evidence="7" id="KW-0539">Nucleus</keyword>
<evidence type="ECO:0000256" key="2">
    <source>
        <dbReference type="ARBA" id="ARBA00022722"/>
    </source>
</evidence>
<dbReference type="AlphaFoldDB" id="A0A1Q3DXF1"/>
<dbReference type="InterPro" id="IPR002562">
    <property type="entry name" value="3'-5'_exonuclease_dom"/>
</dbReference>
<dbReference type="GO" id="GO:0046872">
    <property type="term" value="F:metal ion binding"/>
    <property type="evidence" value="ECO:0007669"/>
    <property type="project" value="UniProtKB-KW"/>
</dbReference>
<keyword evidence="4" id="KW-0378">Hydrolase</keyword>
<dbReference type="GO" id="GO:0005634">
    <property type="term" value="C:nucleus"/>
    <property type="evidence" value="ECO:0007669"/>
    <property type="project" value="UniProtKB-SubCell"/>
</dbReference>
<keyword evidence="3" id="KW-0479">Metal-binding</keyword>
<dbReference type="GO" id="GO:0003676">
    <property type="term" value="F:nucleic acid binding"/>
    <property type="evidence" value="ECO:0007669"/>
    <property type="project" value="InterPro"/>
</dbReference>
<evidence type="ECO:0000256" key="9">
    <source>
        <dbReference type="ARBA" id="ARBA00042761"/>
    </source>
</evidence>
<proteinExistence type="predicted"/>
<dbReference type="Gene3D" id="3.30.420.10">
    <property type="entry name" value="Ribonuclease H-like superfamily/Ribonuclease H"/>
    <property type="match status" value="1"/>
</dbReference>
<dbReference type="Pfam" id="PF01612">
    <property type="entry name" value="DNA_pol_A_exo1"/>
    <property type="match status" value="1"/>
</dbReference>
<dbReference type="GO" id="GO:0008408">
    <property type="term" value="F:3'-5' exonuclease activity"/>
    <property type="evidence" value="ECO:0007669"/>
    <property type="project" value="InterPro"/>
</dbReference>
<comment type="caution">
    <text evidence="11">The sequence shown here is derived from an EMBL/GenBank/DDBJ whole genome shotgun (WGS) entry which is preliminary data.</text>
</comment>
<evidence type="ECO:0000256" key="3">
    <source>
        <dbReference type="ARBA" id="ARBA00022723"/>
    </source>
</evidence>
<dbReference type="GO" id="GO:0004386">
    <property type="term" value="F:helicase activity"/>
    <property type="evidence" value="ECO:0007669"/>
    <property type="project" value="UniProtKB-KW"/>
</dbReference>
<gene>
    <name evidence="11" type="ORF">LENED_001087</name>
</gene>
<evidence type="ECO:0000313" key="12">
    <source>
        <dbReference type="Proteomes" id="UP000188533"/>
    </source>
</evidence>
<sequence length="307" mass="34927">MASTIFRATRYIGQYLNSLTTFRGLKYISSYHTAQDKPTNLNSGSEYSDSLSFSEDHDATIPFPTSKLRVFDLPKGFRPTLLQRPDYIEKALGPLVEIIDQDSLETLYLSMDAEWNIRRRTGVSIIQLCPHIDPTVVYIIAVHRLSSLPPSLLRLLTSERVWKIGSRIKGDLTRLRKQFPTQLHDSIRFSTIDLKEYALAGRFIQPKQSGALASLCETVLGQRLPKDQDTRANNSWEYPTISSSLLHYAACDVLASRRIFEKMLGEEVDRSVPPDEVKLELEQDEVREIQAQVIETDATAELCHLRV</sequence>
<comment type="subcellular location">
    <subcellularLocation>
        <location evidence="1">Nucleus</location>
    </subcellularLocation>
</comment>
<dbReference type="GO" id="GO:0006139">
    <property type="term" value="P:nucleobase-containing compound metabolic process"/>
    <property type="evidence" value="ECO:0007669"/>
    <property type="project" value="InterPro"/>
</dbReference>
<reference evidence="11 12" key="2">
    <citation type="submission" date="2017-02" db="EMBL/GenBank/DDBJ databases">
        <title>A genome survey and senescence transcriptome analysis in Lentinula edodes.</title>
        <authorList>
            <person name="Sakamoto Y."/>
            <person name="Nakade K."/>
            <person name="Sato S."/>
            <person name="Yoshida Y."/>
            <person name="Miyazaki K."/>
            <person name="Natsume S."/>
            <person name="Konno N."/>
        </authorList>
    </citation>
    <scope>NUCLEOTIDE SEQUENCE [LARGE SCALE GENOMIC DNA]</scope>
    <source>
        <strain evidence="11 12">NBRC 111202</strain>
    </source>
</reference>
<keyword evidence="12" id="KW-1185">Reference proteome</keyword>
<dbReference type="PANTHER" id="PTHR13620">
    <property type="entry name" value="3-5 EXONUCLEASE"/>
    <property type="match status" value="1"/>
</dbReference>
<dbReference type="InterPro" id="IPR012337">
    <property type="entry name" value="RNaseH-like_sf"/>
</dbReference>
<dbReference type="PANTHER" id="PTHR13620:SF109">
    <property type="entry name" value="3'-5' EXONUCLEASE"/>
    <property type="match status" value="1"/>
</dbReference>
<keyword evidence="5" id="KW-0269">Exonuclease</keyword>
<evidence type="ECO:0000256" key="8">
    <source>
        <dbReference type="ARBA" id="ARBA00040531"/>
    </source>
</evidence>
<evidence type="ECO:0000256" key="7">
    <source>
        <dbReference type="ARBA" id="ARBA00023242"/>
    </source>
</evidence>
<evidence type="ECO:0000259" key="10">
    <source>
        <dbReference type="Pfam" id="PF01612"/>
    </source>
</evidence>
<reference evidence="11 12" key="1">
    <citation type="submission" date="2016-08" db="EMBL/GenBank/DDBJ databases">
        <authorList>
            <consortium name="Lentinula edodes genome sequencing consortium"/>
            <person name="Sakamoto Y."/>
            <person name="Nakade K."/>
            <person name="Sato S."/>
            <person name="Yoshida Y."/>
            <person name="Miyazaki K."/>
            <person name="Natsume S."/>
            <person name="Konno N."/>
        </authorList>
    </citation>
    <scope>NUCLEOTIDE SEQUENCE [LARGE SCALE GENOMIC DNA]</scope>
    <source>
        <strain evidence="11 12">NBRC 111202</strain>
    </source>
</reference>
<organism evidence="11 12">
    <name type="scientific">Lentinula edodes</name>
    <name type="common">Shiitake mushroom</name>
    <name type="synonym">Lentinus edodes</name>
    <dbReference type="NCBI Taxonomy" id="5353"/>
    <lineage>
        <taxon>Eukaryota</taxon>
        <taxon>Fungi</taxon>
        <taxon>Dikarya</taxon>
        <taxon>Basidiomycota</taxon>
        <taxon>Agaricomycotina</taxon>
        <taxon>Agaricomycetes</taxon>
        <taxon>Agaricomycetidae</taxon>
        <taxon>Agaricales</taxon>
        <taxon>Marasmiineae</taxon>
        <taxon>Omphalotaceae</taxon>
        <taxon>Lentinula</taxon>
    </lineage>
</organism>